<name>A0A3D8SKH7_9EURO</name>
<dbReference type="PANTHER" id="PTHR46470:SF2">
    <property type="entry name" value="GLYCERALDEHYDE 3-PHOSPHATE PHOSPHATASE"/>
    <property type="match status" value="1"/>
</dbReference>
<evidence type="ECO:0000313" key="4">
    <source>
        <dbReference type="EMBL" id="RDW86849.1"/>
    </source>
</evidence>
<dbReference type="OrthoDB" id="1694274at2759"/>
<dbReference type="EMBL" id="PVWQ01000003">
    <property type="protein sequence ID" value="RDW86849.1"/>
    <property type="molecule type" value="Genomic_DNA"/>
</dbReference>
<dbReference type="AlphaFoldDB" id="A0A3D8SKH7"/>
<dbReference type="InterPro" id="IPR023198">
    <property type="entry name" value="PGP-like_dom2"/>
</dbReference>
<dbReference type="SFLD" id="SFLDG01129">
    <property type="entry name" value="C1.5:_HAD__Beta-PGM__Phosphata"/>
    <property type="match status" value="1"/>
</dbReference>
<evidence type="ECO:0000256" key="3">
    <source>
        <dbReference type="ARBA" id="ARBA00022842"/>
    </source>
</evidence>
<comment type="caution">
    <text evidence="4">The sequence shown here is derived from an EMBL/GenBank/DDBJ whole genome shotgun (WGS) entry which is preliminary data.</text>
</comment>
<evidence type="ECO:0000313" key="5">
    <source>
        <dbReference type="Proteomes" id="UP000256690"/>
    </source>
</evidence>
<dbReference type="GO" id="GO:0016791">
    <property type="term" value="F:phosphatase activity"/>
    <property type="evidence" value="ECO:0007669"/>
    <property type="project" value="TreeGrafter"/>
</dbReference>
<gene>
    <name evidence="4" type="ORF">DSM5745_03491</name>
</gene>
<reference evidence="4 5" key="1">
    <citation type="journal article" date="2018" name="IMA Fungus">
        <title>IMA Genome-F 9: Draft genome sequence of Annulohypoxylon stygium, Aspergillus mulundensis, Berkeleyomyces basicola (syn. Thielaviopsis basicola), Ceratocystis smalleyi, two Cercospora beticola strains, Coleophoma cylindrospora, Fusarium fracticaudum, Phialophora cf. hyalina, and Morchella septimelata.</title>
        <authorList>
            <person name="Wingfield B.D."/>
            <person name="Bills G.F."/>
            <person name="Dong Y."/>
            <person name="Huang W."/>
            <person name="Nel W.J."/>
            <person name="Swalarsk-Parry B.S."/>
            <person name="Vaghefi N."/>
            <person name="Wilken P.M."/>
            <person name="An Z."/>
            <person name="de Beer Z.W."/>
            <person name="De Vos L."/>
            <person name="Chen L."/>
            <person name="Duong T.A."/>
            <person name="Gao Y."/>
            <person name="Hammerbacher A."/>
            <person name="Kikkert J.R."/>
            <person name="Li Y."/>
            <person name="Li H."/>
            <person name="Li K."/>
            <person name="Li Q."/>
            <person name="Liu X."/>
            <person name="Ma X."/>
            <person name="Naidoo K."/>
            <person name="Pethybridge S.J."/>
            <person name="Sun J."/>
            <person name="Steenkamp E.T."/>
            <person name="van der Nest M.A."/>
            <person name="van Wyk S."/>
            <person name="Wingfield M.J."/>
            <person name="Xiong C."/>
            <person name="Yue Q."/>
            <person name="Zhang X."/>
        </authorList>
    </citation>
    <scope>NUCLEOTIDE SEQUENCE [LARGE SCALE GENOMIC DNA]</scope>
    <source>
        <strain evidence="4 5">DSM 5745</strain>
    </source>
</reference>
<dbReference type="Gene3D" id="1.10.150.240">
    <property type="entry name" value="Putative phosphatase, domain 2"/>
    <property type="match status" value="1"/>
</dbReference>
<dbReference type="STRING" id="1810919.A0A3D8SKH7"/>
<accession>A0A3D8SKH7</accession>
<dbReference type="GeneID" id="38113861"/>
<keyword evidence="3" id="KW-0460">Magnesium</keyword>
<dbReference type="Proteomes" id="UP000256690">
    <property type="component" value="Unassembled WGS sequence"/>
</dbReference>
<keyword evidence="5" id="KW-1185">Reference proteome</keyword>
<proteinExistence type="predicted"/>
<dbReference type="RefSeq" id="XP_026606373.1">
    <property type="nucleotide sequence ID" value="XM_026745507.1"/>
</dbReference>
<dbReference type="GO" id="GO:0046872">
    <property type="term" value="F:metal ion binding"/>
    <property type="evidence" value="ECO:0007669"/>
    <property type="project" value="UniProtKB-KW"/>
</dbReference>
<evidence type="ECO:0000256" key="1">
    <source>
        <dbReference type="ARBA" id="ARBA00022723"/>
    </source>
</evidence>
<dbReference type="Gene3D" id="3.40.50.1000">
    <property type="entry name" value="HAD superfamily/HAD-like"/>
    <property type="match status" value="1"/>
</dbReference>
<sequence length="263" mass="29232">MLHPEAPQGQIDANPAVVALLSAKRWFGFDLDDTLHEFSRASAQASQSVFGIIVEFIASHPDTETSTKATIDDLEATYRDIRRSKTANAFTDGRTSDDYRKERFSHLLEAHGLKPSSELLEQLLLAYRSSLRAALTLKPGARQLLEGLKALGKKVIVVTEGPKDAQEWTIAELGLEPFIDILVTTNEVGLSKVDGLFSAVLHKYNIFPGDMVYVGDNERRDIVPARAARIDTVLYNQKDGCQFHDPHHLQVNSLLKLEHLISC</sequence>
<dbReference type="PANTHER" id="PTHR46470">
    <property type="entry name" value="N-ACYLNEURAMINATE-9-PHOSPHATASE"/>
    <property type="match status" value="1"/>
</dbReference>
<keyword evidence="1" id="KW-0479">Metal-binding</keyword>
<organism evidence="4 5">
    <name type="scientific">Aspergillus mulundensis</name>
    <dbReference type="NCBI Taxonomy" id="1810919"/>
    <lineage>
        <taxon>Eukaryota</taxon>
        <taxon>Fungi</taxon>
        <taxon>Dikarya</taxon>
        <taxon>Ascomycota</taxon>
        <taxon>Pezizomycotina</taxon>
        <taxon>Eurotiomycetes</taxon>
        <taxon>Eurotiomycetidae</taxon>
        <taxon>Eurotiales</taxon>
        <taxon>Aspergillaceae</taxon>
        <taxon>Aspergillus</taxon>
        <taxon>Aspergillus subgen. Nidulantes</taxon>
    </lineage>
</organism>
<dbReference type="InterPro" id="IPR036412">
    <property type="entry name" value="HAD-like_sf"/>
</dbReference>
<dbReference type="InterPro" id="IPR051400">
    <property type="entry name" value="HAD-like_hydrolase"/>
</dbReference>
<dbReference type="SUPFAM" id="SSF56784">
    <property type="entry name" value="HAD-like"/>
    <property type="match status" value="1"/>
</dbReference>
<evidence type="ECO:0000256" key="2">
    <source>
        <dbReference type="ARBA" id="ARBA00022801"/>
    </source>
</evidence>
<dbReference type="InterPro" id="IPR023214">
    <property type="entry name" value="HAD_sf"/>
</dbReference>
<protein>
    <submittedName>
        <fullName evidence="4">Uncharacterized protein</fullName>
    </submittedName>
</protein>
<dbReference type="Pfam" id="PF00702">
    <property type="entry name" value="Hydrolase"/>
    <property type="match status" value="1"/>
</dbReference>
<keyword evidence="2" id="KW-0378">Hydrolase</keyword>
<dbReference type="SFLD" id="SFLDS00003">
    <property type="entry name" value="Haloacid_Dehalogenase"/>
    <property type="match status" value="1"/>
</dbReference>